<dbReference type="SUPFAM" id="SSF51905">
    <property type="entry name" value="FAD/NAD(P)-binding domain"/>
    <property type="match status" value="1"/>
</dbReference>
<name>A0A919RP51_9ACTN</name>
<dbReference type="GO" id="GO:0004497">
    <property type="term" value="F:monooxygenase activity"/>
    <property type="evidence" value="ECO:0007669"/>
    <property type="project" value="TreeGrafter"/>
</dbReference>
<accession>A0A919RP51</accession>
<dbReference type="EMBL" id="BOOW01000041">
    <property type="protein sequence ID" value="GII96059.1"/>
    <property type="molecule type" value="Genomic_DNA"/>
</dbReference>
<feature type="region of interest" description="Disordered" evidence="2">
    <location>
        <begin position="360"/>
        <end position="385"/>
    </location>
</feature>
<dbReference type="PANTHER" id="PTHR43539:SF78">
    <property type="entry name" value="FLAVIN-CONTAINING MONOOXYGENASE"/>
    <property type="match status" value="1"/>
</dbReference>
<evidence type="ECO:0000313" key="4">
    <source>
        <dbReference type="EMBL" id="GII96059.1"/>
    </source>
</evidence>
<dbReference type="PANTHER" id="PTHR43539">
    <property type="entry name" value="FLAVIN-BINDING MONOOXYGENASE-LIKE PROTEIN (AFU_ORTHOLOGUE AFUA_4G09220)"/>
    <property type="match status" value="1"/>
</dbReference>
<keyword evidence="1" id="KW-0560">Oxidoreductase</keyword>
<dbReference type="PRINTS" id="PR00469">
    <property type="entry name" value="PNDRDTASEII"/>
</dbReference>
<reference evidence="4" key="1">
    <citation type="submission" date="2021-01" db="EMBL/GenBank/DDBJ databases">
        <title>Whole genome shotgun sequence of Sinosporangium siamense NBRC 109515.</title>
        <authorList>
            <person name="Komaki H."/>
            <person name="Tamura T."/>
        </authorList>
    </citation>
    <scope>NUCLEOTIDE SEQUENCE</scope>
    <source>
        <strain evidence="4">NBRC 109515</strain>
    </source>
</reference>
<evidence type="ECO:0000313" key="5">
    <source>
        <dbReference type="Proteomes" id="UP000606172"/>
    </source>
</evidence>
<sequence length="408" mass="43914">MTEERINPVFTDVVVIGAGQAGLSSAYFLRRAGLAPGSGFVVLDGEDGAGGAWRHRWPSLRLDGVHGIHDLPGMPFRSPDPTRPAAEVVSGYFAEYEDRFGLPVLRPVPVTAVRHGPGDRLLVESPGRRWAARAVINATGTWRKPFVPYYPGVGDFRGRHLHTADYRSAEEFRGRRVIVVGGGISAIELLTEISTVAAEATWVTRRPPEFTGREFTPEYGREVVAEVDRRVRAGLPPRSVVSVTGLTETAAIKRARDRGLLDGRLPMFSRVLPGGVVWADGRFLAADTILWATGFRAAIDHLAPLRLREPGGGIRMDGTRVVAEPRLHLVGYGPSASTVGGSRAGRLAAREVHALLRGEGPAGSAVRHLSQSHRDGEGPALPAGRAAEEGAVAAFDLEREARRLSVRG</sequence>
<dbReference type="PRINTS" id="PR00368">
    <property type="entry name" value="FADPNR"/>
</dbReference>
<dbReference type="Pfam" id="PF07992">
    <property type="entry name" value="Pyr_redox_2"/>
    <property type="match status" value="1"/>
</dbReference>
<dbReference type="SUPFAM" id="SSF51735">
    <property type="entry name" value="NAD(P)-binding Rossmann-fold domains"/>
    <property type="match status" value="1"/>
</dbReference>
<dbReference type="InterPro" id="IPR036188">
    <property type="entry name" value="FAD/NAD-bd_sf"/>
</dbReference>
<comment type="caution">
    <text evidence="4">The sequence shown here is derived from an EMBL/GenBank/DDBJ whole genome shotgun (WGS) entry which is preliminary data.</text>
</comment>
<dbReference type="AlphaFoldDB" id="A0A919RP51"/>
<evidence type="ECO:0000259" key="3">
    <source>
        <dbReference type="Pfam" id="PF07992"/>
    </source>
</evidence>
<dbReference type="Proteomes" id="UP000606172">
    <property type="component" value="Unassembled WGS sequence"/>
</dbReference>
<keyword evidence="5" id="KW-1185">Reference proteome</keyword>
<evidence type="ECO:0000256" key="1">
    <source>
        <dbReference type="ARBA" id="ARBA00023002"/>
    </source>
</evidence>
<dbReference type="Gene3D" id="3.50.50.60">
    <property type="entry name" value="FAD/NAD(P)-binding domain"/>
    <property type="match status" value="1"/>
</dbReference>
<gene>
    <name evidence="4" type="ORF">Ssi02_62900</name>
</gene>
<organism evidence="4 5">
    <name type="scientific">Sinosporangium siamense</name>
    <dbReference type="NCBI Taxonomy" id="1367973"/>
    <lineage>
        <taxon>Bacteria</taxon>
        <taxon>Bacillati</taxon>
        <taxon>Actinomycetota</taxon>
        <taxon>Actinomycetes</taxon>
        <taxon>Streptosporangiales</taxon>
        <taxon>Streptosporangiaceae</taxon>
        <taxon>Sinosporangium</taxon>
    </lineage>
</organism>
<protein>
    <submittedName>
        <fullName evidence="4">Oxidoreductase</fullName>
    </submittedName>
</protein>
<proteinExistence type="predicted"/>
<dbReference type="RefSeq" id="WP_239130114.1">
    <property type="nucleotide sequence ID" value="NZ_BOOW01000041.1"/>
</dbReference>
<dbReference type="InterPro" id="IPR050982">
    <property type="entry name" value="Auxin_biosynth/cation_transpt"/>
</dbReference>
<dbReference type="GO" id="GO:0050660">
    <property type="term" value="F:flavin adenine dinucleotide binding"/>
    <property type="evidence" value="ECO:0007669"/>
    <property type="project" value="TreeGrafter"/>
</dbReference>
<dbReference type="InterPro" id="IPR036291">
    <property type="entry name" value="NAD(P)-bd_dom_sf"/>
</dbReference>
<feature type="domain" description="FAD/NAD(P)-binding" evidence="3">
    <location>
        <begin position="12"/>
        <end position="319"/>
    </location>
</feature>
<dbReference type="InterPro" id="IPR023753">
    <property type="entry name" value="FAD/NAD-binding_dom"/>
</dbReference>
<evidence type="ECO:0000256" key="2">
    <source>
        <dbReference type="SAM" id="MobiDB-lite"/>
    </source>
</evidence>